<evidence type="ECO:0000313" key="4">
    <source>
        <dbReference type="Proteomes" id="UP000287651"/>
    </source>
</evidence>
<dbReference type="EMBL" id="AMZH03020536">
    <property type="protein sequence ID" value="RRT39083.1"/>
    <property type="molecule type" value="Genomic_DNA"/>
</dbReference>
<feature type="signal peptide" evidence="2">
    <location>
        <begin position="1"/>
        <end position="28"/>
    </location>
</feature>
<organism evidence="3 4">
    <name type="scientific">Ensete ventricosum</name>
    <name type="common">Abyssinian banana</name>
    <name type="synonym">Musa ensete</name>
    <dbReference type="NCBI Taxonomy" id="4639"/>
    <lineage>
        <taxon>Eukaryota</taxon>
        <taxon>Viridiplantae</taxon>
        <taxon>Streptophyta</taxon>
        <taxon>Embryophyta</taxon>
        <taxon>Tracheophyta</taxon>
        <taxon>Spermatophyta</taxon>
        <taxon>Magnoliopsida</taxon>
        <taxon>Liliopsida</taxon>
        <taxon>Zingiberales</taxon>
        <taxon>Musaceae</taxon>
        <taxon>Ensete</taxon>
    </lineage>
</organism>
<proteinExistence type="predicted"/>
<dbReference type="Proteomes" id="UP000287651">
    <property type="component" value="Unassembled WGS sequence"/>
</dbReference>
<feature type="region of interest" description="Disordered" evidence="1">
    <location>
        <begin position="32"/>
        <end position="89"/>
    </location>
</feature>
<gene>
    <name evidence="3" type="ORF">B296_00056211</name>
</gene>
<name>A0A426XI18_ENSVE</name>
<comment type="caution">
    <text evidence="3">The sequence shown here is derived from an EMBL/GenBank/DDBJ whole genome shotgun (WGS) entry which is preliminary data.</text>
</comment>
<sequence length="89" mass="9966">MPHSRARRRGITSVASAFASLMSIATDAAIDASQAGDYRTRRYQPGCDKKDEEEEGEEARKKKEREKKETSVPGEPRDGIADEENLVKR</sequence>
<protein>
    <submittedName>
        <fullName evidence="3">Uncharacterized protein</fullName>
    </submittedName>
</protein>
<evidence type="ECO:0000313" key="3">
    <source>
        <dbReference type="EMBL" id="RRT39083.1"/>
    </source>
</evidence>
<feature type="compositionally biased region" description="Basic and acidic residues" evidence="1">
    <location>
        <begin position="58"/>
        <end position="89"/>
    </location>
</feature>
<evidence type="ECO:0000256" key="2">
    <source>
        <dbReference type="SAM" id="SignalP"/>
    </source>
</evidence>
<feature type="chain" id="PRO_5019294676" evidence="2">
    <location>
        <begin position="29"/>
        <end position="89"/>
    </location>
</feature>
<accession>A0A426XI18</accession>
<dbReference type="AlphaFoldDB" id="A0A426XI18"/>
<reference evidence="3 4" key="1">
    <citation type="journal article" date="2014" name="Agronomy (Basel)">
        <title>A Draft Genome Sequence for Ensete ventricosum, the Drought-Tolerant Tree Against Hunger.</title>
        <authorList>
            <person name="Harrison J."/>
            <person name="Moore K.A."/>
            <person name="Paszkiewicz K."/>
            <person name="Jones T."/>
            <person name="Grant M."/>
            <person name="Ambacheew D."/>
            <person name="Muzemil S."/>
            <person name="Studholme D.J."/>
        </authorList>
    </citation>
    <scope>NUCLEOTIDE SEQUENCE [LARGE SCALE GENOMIC DNA]</scope>
</reference>
<evidence type="ECO:0000256" key="1">
    <source>
        <dbReference type="SAM" id="MobiDB-lite"/>
    </source>
</evidence>
<keyword evidence="2" id="KW-0732">Signal</keyword>